<dbReference type="RefSeq" id="WP_007512427.1">
    <property type="nucleotide sequence ID" value="NC_020541.1"/>
</dbReference>
<dbReference type="Proteomes" id="UP000011859">
    <property type="component" value="Chromosome"/>
</dbReference>
<feature type="transmembrane region" description="Helical" evidence="1">
    <location>
        <begin position="43"/>
        <end position="61"/>
    </location>
</feature>
<proteinExistence type="predicted"/>
<feature type="transmembrane region" description="Helical" evidence="1">
    <location>
        <begin position="73"/>
        <end position="102"/>
    </location>
</feature>
<accession>I4WMY8</accession>
<dbReference type="EMBL" id="CP003470">
    <property type="protein sequence ID" value="AGG90847.1"/>
    <property type="molecule type" value="Genomic_DNA"/>
</dbReference>
<evidence type="ECO:0000313" key="3">
    <source>
        <dbReference type="Proteomes" id="UP000011859"/>
    </source>
</evidence>
<dbReference type="InterPro" id="IPR004891">
    <property type="entry name" value="Mercury-R_MerC"/>
</dbReference>
<dbReference type="STRING" id="666685.R2APBS1_3789"/>
<dbReference type="HOGENOM" id="CLU_2047888_0_0_6"/>
<dbReference type="GO" id="GO:0015097">
    <property type="term" value="F:mercury ion transmembrane transporter activity"/>
    <property type="evidence" value="ECO:0007669"/>
    <property type="project" value="InterPro"/>
</dbReference>
<sequence precursor="true">MKDLLKQLGSLLGALFAAACCLGLPLLLSALSAAGLGFLIHDAILIPLLAAFVALNLWLLWRATGRHARRQPFVLGVFGGVLAVVGLFIHPLAATLGLLMLVTASFWDFANGRRARTCAH</sequence>
<dbReference type="KEGG" id="rhd:R2APBS1_3789"/>
<protein>
    <submittedName>
        <fullName evidence="2">MerC mercury resistance protein</fullName>
    </submittedName>
</protein>
<keyword evidence="3" id="KW-1185">Reference proteome</keyword>
<dbReference type="Gene3D" id="1.10.287.910">
    <property type="entry name" value="bacterial mercury transporter, merf"/>
    <property type="match status" value="1"/>
</dbReference>
<gene>
    <name evidence="2" type="ORF">R2APBS1_3789</name>
</gene>
<evidence type="ECO:0000313" key="2">
    <source>
        <dbReference type="EMBL" id="AGG90847.1"/>
    </source>
</evidence>
<reference evidence="2 3" key="1">
    <citation type="submission" date="2012-04" db="EMBL/GenBank/DDBJ databases">
        <title>Complete genome of Rhodanobacter sp. 2APBS1.</title>
        <authorList>
            <consortium name="US DOE Joint Genome Institute"/>
            <person name="Huntemann M."/>
            <person name="Wei C.-L."/>
            <person name="Han J."/>
            <person name="Detter J.C."/>
            <person name="Han C."/>
            <person name="Tapia R."/>
            <person name="Munk A.C.C."/>
            <person name="Chen A."/>
            <person name="Krypides N."/>
            <person name="Mavromatis K."/>
            <person name="Markowitz V."/>
            <person name="Szeto E."/>
            <person name="Ivanova N."/>
            <person name="Mikhailova N."/>
            <person name="Ovchinnikova G."/>
            <person name="Pagani I."/>
            <person name="Pati A."/>
            <person name="Goodwin L."/>
            <person name="Peters L."/>
            <person name="Pitluck S."/>
            <person name="Woyke T."/>
            <person name="Prakash O."/>
            <person name="Elkins J."/>
            <person name="Brown S."/>
            <person name="Palumbo A."/>
            <person name="Hemme C."/>
            <person name="Zhou J."/>
            <person name="Watson D."/>
            <person name="Jardine P."/>
            <person name="Kostka J."/>
            <person name="Green S."/>
        </authorList>
    </citation>
    <scope>NUCLEOTIDE SEQUENCE [LARGE SCALE GENOMIC DNA]</scope>
    <source>
        <strain evidence="2 3">2APBS1</strain>
    </source>
</reference>
<accession>M4NL93</accession>
<keyword evidence="1" id="KW-0472">Membrane</keyword>
<name>I4WMY8_9GAMM</name>
<dbReference type="Pfam" id="PF03203">
    <property type="entry name" value="MerC"/>
    <property type="match status" value="1"/>
</dbReference>
<keyword evidence="1" id="KW-0812">Transmembrane</keyword>
<dbReference type="PATRIC" id="fig|666685.9.peg.2669"/>
<keyword evidence="1" id="KW-1133">Transmembrane helix</keyword>
<evidence type="ECO:0000256" key="1">
    <source>
        <dbReference type="SAM" id="Phobius"/>
    </source>
</evidence>
<dbReference type="GO" id="GO:0016020">
    <property type="term" value="C:membrane"/>
    <property type="evidence" value="ECO:0007669"/>
    <property type="project" value="InterPro"/>
</dbReference>
<dbReference type="AlphaFoldDB" id="I4WMY8"/>
<dbReference type="GeneID" id="72428401"/>
<organism evidence="2 3">
    <name type="scientific">Rhodanobacter denitrificans</name>
    <dbReference type="NCBI Taxonomy" id="666685"/>
    <lineage>
        <taxon>Bacteria</taxon>
        <taxon>Pseudomonadati</taxon>
        <taxon>Pseudomonadota</taxon>
        <taxon>Gammaproteobacteria</taxon>
        <taxon>Lysobacterales</taxon>
        <taxon>Rhodanobacteraceae</taxon>
        <taxon>Rhodanobacter</taxon>
    </lineage>
</organism>
<dbReference type="PROSITE" id="PS51257">
    <property type="entry name" value="PROKAR_LIPOPROTEIN"/>
    <property type="match status" value="1"/>
</dbReference>
<dbReference type="OrthoDB" id="5959723at2"/>